<evidence type="ECO:0000313" key="4">
    <source>
        <dbReference type="Proteomes" id="UP001431209"/>
    </source>
</evidence>
<keyword evidence="1" id="KW-0802">TPR repeat</keyword>
<feature type="repeat" description="TPR" evidence="1">
    <location>
        <begin position="575"/>
        <end position="608"/>
    </location>
</feature>
<comment type="caution">
    <text evidence="3">The sequence shown here is derived from an EMBL/GenBank/DDBJ whole genome shotgun (WGS) entry which is preliminary data.</text>
</comment>
<dbReference type="GO" id="GO:0005814">
    <property type="term" value="C:centriole"/>
    <property type="evidence" value="ECO:0007669"/>
    <property type="project" value="TreeGrafter"/>
</dbReference>
<dbReference type="Pfam" id="PF14559">
    <property type="entry name" value="TPR_19"/>
    <property type="match status" value="1"/>
</dbReference>
<gene>
    <name evidence="3" type="ORF">AKO1_015535</name>
</gene>
<feature type="compositionally biased region" description="Basic and acidic residues" evidence="2">
    <location>
        <begin position="709"/>
        <end position="718"/>
    </location>
</feature>
<dbReference type="GO" id="GO:0097730">
    <property type="term" value="C:non-motile cilium"/>
    <property type="evidence" value="ECO:0007669"/>
    <property type="project" value="TreeGrafter"/>
</dbReference>
<feature type="region of interest" description="Disordered" evidence="2">
    <location>
        <begin position="675"/>
        <end position="751"/>
    </location>
</feature>
<proteinExistence type="predicted"/>
<dbReference type="Pfam" id="PF13174">
    <property type="entry name" value="TPR_6"/>
    <property type="match status" value="1"/>
</dbReference>
<dbReference type="GO" id="GO:0042073">
    <property type="term" value="P:intraciliary transport"/>
    <property type="evidence" value="ECO:0007669"/>
    <property type="project" value="TreeGrafter"/>
</dbReference>
<evidence type="ECO:0000256" key="1">
    <source>
        <dbReference type="PROSITE-ProRule" id="PRU00339"/>
    </source>
</evidence>
<dbReference type="AlphaFoldDB" id="A0AAW2ZHN0"/>
<protein>
    <submittedName>
        <fullName evidence="3">Intraflagellar transport protein 88</fullName>
    </submittedName>
</protein>
<dbReference type="Pfam" id="PF13181">
    <property type="entry name" value="TPR_8"/>
    <property type="match status" value="2"/>
</dbReference>
<dbReference type="GO" id="GO:0097546">
    <property type="term" value="C:ciliary base"/>
    <property type="evidence" value="ECO:0007669"/>
    <property type="project" value="TreeGrafter"/>
</dbReference>
<dbReference type="PANTHER" id="PTHR44117:SF1">
    <property type="entry name" value="INTRAFLAGELLAR TRANSPORT PROTEIN 88 HOMOLOG"/>
    <property type="match status" value="1"/>
</dbReference>
<dbReference type="PROSITE" id="PS50005">
    <property type="entry name" value="TPR"/>
    <property type="match status" value="3"/>
</dbReference>
<name>A0AAW2ZHN0_9EUKA</name>
<dbReference type="EMBL" id="JAOPGA020001444">
    <property type="protein sequence ID" value="KAL0488498.1"/>
    <property type="molecule type" value="Genomic_DNA"/>
</dbReference>
<dbReference type="SMART" id="SM00028">
    <property type="entry name" value="TPR"/>
    <property type="match status" value="12"/>
</dbReference>
<dbReference type="GO" id="GO:0036064">
    <property type="term" value="C:ciliary basal body"/>
    <property type="evidence" value="ECO:0007669"/>
    <property type="project" value="TreeGrafter"/>
</dbReference>
<evidence type="ECO:0000313" key="3">
    <source>
        <dbReference type="EMBL" id="KAL0488498.1"/>
    </source>
</evidence>
<dbReference type="GO" id="GO:1905515">
    <property type="term" value="P:non-motile cilium assembly"/>
    <property type="evidence" value="ECO:0007669"/>
    <property type="project" value="TreeGrafter"/>
</dbReference>
<dbReference type="Proteomes" id="UP001431209">
    <property type="component" value="Unassembled WGS sequence"/>
</dbReference>
<reference evidence="3 4" key="1">
    <citation type="submission" date="2024-03" db="EMBL/GenBank/DDBJ databases">
        <title>The Acrasis kona genome and developmental transcriptomes reveal deep origins of eukaryotic multicellular pathways.</title>
        <authorList>
            <person name="Sheikh S."/>
            <person name="Fu C.-J."/>
            <person name="Brown M.W."/>
            <person name="Baldauf S.L."/>
        </authorList>
    </citation>
    <scope>NUCLEOTIDE SEQUENCE [LARGE SCALE GENOMIC DNA]</scope>
    <source>
        <strain evidence="3 4">ATCC MYA-3509</strain>
    </source>
</reference>
<organism evidence="3 4">
    <name type="scientific">Acrasis kona</name>
    <dbReference type="NCBI Taxonomy" id="1008807"/>
    <lineage>
        <taxon>Eukaryota</taxon>
        <taxon>Discoba</taxon>
        <taxon>Heterolobosea</taxon>
        <taxon>Tetramitia</taxon>
        <taxon>Eutetramitia</taxon>
        <taxon>Acrasidae</taxon>
        <taxon>Acrasis</taxon>
    </lineage>
</organism>
<feature type="repeat" description="TPR" evidence="1">
    <location>
        <begin position="227"/>
        <end position="260"/>
    </location>
</feature>
<dbReference type="Gene3D" id="1.25.40.10">
    <property type="entry name" value="Tetratricopeptide repeat domain"/>
    <property type="match status" value="4"/>
</dbReference>
<feature type="repeat" description="TPR" evidence="1">
    <location>
        <begin position="473"/>
        <end position="506"/>
    </location>
</feature>
<sequence length="751" mass="86237">MDDGQSYTNNGYATSYNIAGIPPGTANRLGTANVWNPQGFYGNNPDVGTARPMTSVNAVGFSSKPKSNLPEPFGRHAAPLQKKTENSPEAVVQEQERAVNAILEECALMCLKKDFANALDKAKEAVKKDKQLIKLKEQKTPQADQNFDLTYSIHFNLAKCYHANSMYTEALETYQTIVKNPNYQTSKRLRVNMGNIYFEQRDYRTAIKMYRMALDSVLAAHHRELRNKICRNIGIAFIKLGEYSDAIQSFDEIINSNNTDIDAAYNLVLCYYGTGDKRDMRKAFNKLLAVQVPGLKPEDDIDEENQAGKRDDLSEYLKDSQRKHYDYIYKAATLIAEVIDDDWESGFDYIIEQLKSFSLKRGDNKMSLVGEFEMTKALTYMKRKKFSAAIENLKEFEKKDKKLQAKAATNLAYLYLLEGDVKNALKHASLAVETDKYNASALVNKGCVHYINKEYQDAKALFIEAVNNESDCVQAIYNLGLVNKDLKEYKEALANFKKLHQIIPESIEVLHQISSTYSKMGDNTNAIEWYNMLTHKVPTDPGAQFDLGNIYTQDGDDSNSLHSYLESYRYYPINMDVVTWLGLYYVKHEQYERAITYFERATEINPNEVDWQLMVASCHRRMGAYKQAKKCYESIHNKYPENLEGLKYLVNICTELGSKKEKKAYNTKLKELEKKLQKSTSKKEEEEARAEEQRKANQDDILYKQQQAEQRRREEEQRNIPPSVQKNVAPANKTEQEDDLDADTNYIDDLY</sequence>
<evidence type="ECO:0000256" key="2">
    <source>
        <dbReference type="SAM" id="MobiDB-lite"/>
    </source>
</evidence>
<dbReference type="Pfam" id="PF13432">
    <property type="entry name" value="TPR_16"/>
    <property type="match status" value="2"/>
</dbReference>
<accession>A0AAW2ZHN0</accession>
<keyword evidence="4" id="KW-1185">Reference proteome</keyword>
<dbReference type="InterPro" id="IPR019734">
    <property type="entry name" value="TPR_rpt"/>
</dbReference>
<dbReference type="InterPro" id="IPR011990">
    <property type="entry name" value="TPR-like_helical_dom_sf"/>
</dbReference>
<dbReference type="PROSITE" id="PS50293">
    <property type="entry name" value="TPR_REGION"/>
    <property type="match status" value="1"/>
</dbReference>
<dbReference type="GO" id="GO:0019894">
    <property type="term" value="F:kinesin binding"/>
    <property type="evidence" value="ECO:0007669"/>
    <property type="project" value="TreeGrafter"/>
</dbReference>
<dbReference type="PANTHER" id="PTHR44117">
    <property type="entry name" value="INTRAFLAGELLAR TRANSPORT PROTEIN 88 HOMOLOG"/>
    <property type="match status" value="1"/>
</dbReference>
<dbReference type="SUPFAM" id="SSF48452">
    <property type="entry name" value="TPR-like"/>
    <property type="match status" value="3"/>
</dbReference>
<feature type="compositionally biased region" description="Basic and acidic residues" evidence="2">
    <location>
        <begin position="675"/>
        <end position="702"/>
    </location>
</feature>